<evidence type="ECO:0000313" key="2">
    <source>
        <dbReference type="EMBL" id="KAK7482016.1"/>
    </source>
</evidence>
<evidence type="ECO:0000259" key="1">
    <source>
        <dbReference type="Pfam" id="PF11790"/>
    </source>
</evidence>
<comment type="caution">
    <text evidence="2">The sequence shown here is derived from an EMBL/GenBank/DDBJ whole genome shotgun (WGS) entry which is preliminary data.</text>
</comment>
<evidence type="ECO:0000313" key="3">
    <source>
        <dbReference type="Proteomes" id="UP001519460"/>
    </source>
</evidence>
<protein>
    <recommendedName>
        <fullName evidence="1">Asl1-like glycosyl hydrolase catalytic domain-containing protein</fullName>
    </recommendedName>
</protein>
<dbReference type="Proteomes" id="UP001519460">
    <property type="component" value="Unassembled WGS sequence"/>
</dbReference>
<sequence>FPIGISTQPQWNVEAASPSTMIFPALLGLLCLGLIVEGSSKKGVAVPSETYRCGDFHALRGISWWYDWGQTPYYHNGCGEALLPGRVPMVWGWRNGIDLPLNIPHDATAILGFNEPNFHPQSNISPQAAAQHWRELQNKVGAGRVLVSPSPAPCGGSICMSNTDQWFREFFAACHDCRVDYIATHAYWCDPDITMHYLEGLWNEFHKQIWLTEFSCPQKNSVAEQLAYMRALLPRLESAHYVAKYSWFASRFHGDGWAVSATSLLDQHSSTLTQLGHYYVNF</sequence>
<dbReference type="InterPro" id="IPR024655">
    <property type="entry name" value="Asl1_glyco_hydro_catalytic"/>
</dbReference>
<name>A0ABD0K3V9_9CAEN</name>
<gene>
    <name evidence="2" type="ORF">BaRGS_00026708</name>
</gene>
<feature type="non-terminal residue" evidence="2">
    <location>
        <position position="1"/>
    </location>
</feature>
<dbReference type="AlphaFoldDB" id="A0ABD0K3V9"/>
<feature type="domain" description="Asl1-like glycosyl hydrolase catalytic" evidence="1">
    <location>
        <begin position="60"/>
        <end position="279"/>
    </location>
</feature>
<keyword evidence="3" id="KW-1185">Reference proteome</keyword>
<proteinExistence type="predicted"/>
<dbReference type="Gene3D" id="3.20.20.80">
    <property type="entry name" value="Glycosidases"/>
    <property type="match status" value="1"/>
</dbReference>
<accession>A0ABD0K3V9</accession>
<dbReference type="PANTHER" id="PTHR34154">
    <property type="entry name" value="ALKALI-SENSITIVE LINKAGE PROTEIN 1"/>
    <property type="match status" value="1"/>
</dbReference>
<reference evidence="2 3" key="1">
    <citation type="journal article" date="2023" name="Sci. Data">
        <title>Genome assembly of the Korean intertidal mud-creeper Batillaria attramentaria.</title>
        <authorList>
            <person name="Patra A.K."/>
            <person name="Ho P.T."/>
            <person name="Jun S."/>
            <person name="Lee S.J."/>
            <person name="Kim Y."/>
            <person name="Won Y.J."/>
        </authorList>
    </citation>
    <scope>NUCLEOTIDE SEQUENCE [LARGE SCALE GENOMIC DNA]</scope>
    <source>
        <strain evidence="2">Wonlab-2016</strain>
    </source>
</reference>
<dbReference type="InterPro" id="IPR053183">
    <property type="entry name" value="ASL1"/>
</dbReference>
<dbReference type="Pfam" id="PF11790">
    <property type="entry name" value="Glyco_hydro_cc"/>
    <property type="match status" value="1"/>
</dbReference>
<organism evidence="2 3">
    <name type="scientific">Batillaria attramentaria</name>
    <dbReference type="NCBI Taxonomy" id="370345"/>
    <lineage>
        <taxon>Eukaryota</taxon>
        <taxon>Metazoa</taxon>
        <taxon>Spiralia</taxon>
        <taxon>Lophotrochozoa</taxon>
        <taxon>Mollusca</taxon>
        <taxon>Gastropoda</taxon>
        <taxon>Caenogastropoda</taxon>
        <taxon>Sorbeoconcha</taxon>
        <taxon>Cerithioidea</taxon>
        <taxon>Batillariidae</taxon>
        <taxon>Batillaria</taxon>
    </lineage>
</organism>
<dbReference type="SUPFAM" id="SSF51445">
    <property type="entry name" value="(Trans)glycosidases"/>
    <property type="match status" value="1"/>
</dbReference>
<dbReference type="EMBL" id="JACVVK020000252">
    <property type="protein sequence ID" value="KAK7482016.1"/>
    <property type="molecule type" value="Genomic_DNA"/>
</dbReference>
<dbReference type="PANTHER" id="PTHR34154:SF3">
    <property type="entry name" value="ALKALI-SENSITIVE LINKAGE PROTEIN 1"/>
    <property type="match status" value="1"/>
</dbReference>
<dbReference type="InterPro" id="IPR017853">
    <property type="entry name" value="GH"/>
</dbReference>